<accession>A0A413CRF8</accession>
<feature type="chain" id="PRO_5019315779" evidence="1">
    <location>
        <begin position="26"/>
        <end position="219"/>
    </location>
</feature>
<dbReference type="EMBL" id="QSAT01000039">
    <property type="protein sequence ID" value="RGW72770.1"/>
    <property type="molecule type" value="Genomic_DNA"/>
</dbReference>
<protein>
    <submittedName>
        <fullName evidence="2">Uncharacterized protein</fullName>
    </submittedName>
</protein>
<sequence>MKKFKMIMCLALAVLLVNPIFTVSAADNNYNEQVIDDLFEGLNDTDKVLEMPEGGFLFGKAEIYDAEDESIKLGEYDSSTDRQSITVKDAKQQLIEENQNPSKVQARATSIPSQVMVLAPGQVYISKKFSGTGWRIGGYKFKAGGNGTWLKWSTFIDDGRVGDSGDVANQLNNSSVLYGSALYKGYPQYFSGGMTTGEHVMIYFTHNPINGTYYRVENN</sequence>
<organism evidence="2 3">
    <name type="scientific">Holdemanella biformis</name>
    <dbReference type="NCBI Taxonomy" id="1735"/>
    <lineage>
        <taxon>Bacteria</taxon>
        <taxon>Bacillati</taxon>
        <taxon>Bacillota</taxon>
        <taxon>Erysipelotrichia</taxon>
        <taxon>Erysipelotrichales</taxon>
        <taxon>Erysipelotrichaceae</taxon>
        <taxon>Holdemanella</taxon>
    </lineage>
</organism>
<evidence type="ECO:0000313" key="2">
    <source>
        <dbReference type="EMBL" id="RGW72770.1"/>
    </source>
</evidence>
<reference evidence="2 3" key="1">
    <citation type="submission" date="2018-08" db="EMBL/GenBank/DDBJ databases">
        <title>A genome reference for cultivated species of the human gut microbiota.</title>
        <authorList>
            <person name="Zou Y."/>
            <person name="Xue W."/>
            <person name="Luo G."/>
        </authorList>
    </citation>
    <scope>NUCLEOTIDE SEQUENCE [LARGE SCALE GENOMIC DNA]</scope>
    <source>
        <strain evidence="2 3">AF10-31</strain>
    </source>
</reference>
<dbReference type="Proteomes" id="UP000284651">
    <property type="component" value="Unassembled WGS sequence"/>
</dbReference>
<dbReference type="AlphaFoldDB" id="A0A413CRF8"/>
<comment type="caution">
    <text evidence="2">The sequence shown here is derived from an EMBL/GenBank/DDBJ whole genome shotgun (WGS) entry which is preliminary data.</text>
</comment>
<keyword evidence="1" id="KW-0732">Signal</keyword>
<feature type="signal peptide" evidence="1">
    <location>
        <begin position="1"/>
        <end position="25"/>
    </location>
</feature>
<proteinExistence type="predicted"/>
<gene>
    <name evidence="2" type="ORF">DWV56_10275</name>
</gene>
<evidence type="ECO:0000313" key="3">
    <source>
        <dbReference type="Proteomes" id="UP000284651"/>
    </source>
</evidence>
<dbReference type="RefSeq" id="WP_118357710.1">
    <property type="nucleotide sequence ID" value="NZ_DAWEIE010000040.1"/>
</dbReference>
<name>A0A413CRF8_9FIRM</name>
<evidence type="ECO:0000256" key="1">
    <source>
        <dbReference type="SAM" id="SignalP"/>
    </source>
</evidence>